<evidence type="ECO:0000256" key="2">
    <source>
        <dbReference type="ARBA" id="ARBA00012438"/>
    </source>
</evidence>
<evidence type="ECO:0000256" key="5">
    <source>
        <dbReference type="ARBA" id="ARBA00022777"/>
    </source>
</evidence>
<accession>A0A545TL69</accession>
<evidence type="ECO:0000256" key="1">
    <source>
        <dbReference type="ARBA" id="ARBA00000085"/>
    </source>
</evidence>
<comment type="catalytic activity">
    <reaction evidence="1">
        <text>ATP + protein L-histidine = ADP + protein N-phospho-L-histidine.</text>
        <dbReference type="EC" id="2.7.13.3"/>
    </reaction>
</comment>
<evidence type="ECO:0000256" key="3">
    <source>
        <dbReference type="ARBA" id="ARBA00022553"/>
    </source>
</evidence>
<proteinExistence type="predicted"/>
<dbReference type="Gene3D" id="3.30.565.10">
    <property type="entry name" value="Histidine kinase-like ATPase, C-terminal domain"/>
    <property type="match status" value="1"/>
</dbReference>
<sequence length="391" mass="42553">MTHQLDRLVLQVPSLSEDCPCAEAYDRFAADEDLLTLAVTRDALPVGIIDRNELLFQLAQNFGRALYGRKAISQLMDSAPLIVDVGISITTLNRIIVQERPSALLKGFIITENDRYLGVGTALSLLNLTVEDMTLRAEELAAAQQRAQTANLAKSNFLASMSHELRTPLNAIIGFSELIAHQSAGPDCSPDDTPRFREYAEDIRASGAHLLGVINDVLDVAKIEAGHAELNETLLAPHRLIERCLRMVEPRAAKTGIEISVDCDETLPVVRGDETKIQQVLLNILSNAVKFTSPGGRVAIEAETSPTEGMTIAIADTGIGISDRDLERITEPFVQVDSELNRKFEGTGLGLHLARSFMTLHGGSLQIESHVGIGTRVEIHFPAARLLLRAA</sequence>
<dbReference type="FunFam" id="3.30.565.10:FF:000006">
    <property type="entry name" value="Sensor histidine kinase WalK"/>
    <property type="match status" value="1"/>
</dbReference>
<dbReference type="PRINTS" id="PR00344">
    <property type="entry name" value="BCTRLSENSOR"/>
</dbReference>
<dbReference type="SUPFAM" id="SSF54631">
    <property type="entry name" value="CBS-domain pair"/>
    <property type="match status" value="1"/>
</dbReference>
<dbReference type="AlphaFoldDB" id="A0A545TL69"/>
<dbReference type="InterPro" id="IPR003661">
    <property type="entry name" value="HisK_dim/P_dom"/>
</dbReference>
<gene>
    <name evidence="7" type="ORF">FKG95_20665</name>
</gene>
<dbReference type="PROSITE" id="PS50109">
    <property type="entry name" value="HIS_KIN"/>
    <property type="match status" value="1"/>
</dbReference>
<keyword evidence="3" id="KW-0597">Phosphoprotein</keyword>
<dbReference type="OrthoDB" id="8477705at2"/>
<dbReference type="InterPro" id="IPR003594">
    <property type="entry name" value="HATPase_dom"/>
</dbReference>
<dbReference type="EC" id="2.7.13.3" evidence="2"/>
<dbReference type="InterPro" id="IPR036097">
    <property type="entry name" value="HisK_dim/P_sf"/>
</dbReference>
<dbReference type="GO" id="GO:0009927">
    <property type="term" value="F:histidine phosphotransfer kinase activity"/>
    <property type="evidence" value="ECO:0007669"/>
    <property type="project" value="TreeGrafter"/>
</dbReference>
<dbReference type="SMART" id="SM00388">
    <property type="entry name" value="HisKA"/>
    <property type="match status" value="1"/>
</dbReference>
<dbReference type="InterPro" id="IPR005467">
    <property type="entry name" value="His_kinase_dom"/>
</dbReference>
<dbReference type="Pfam" id="PF02518">
    <property type="entry name" value="HATPase_c"/>
    <property type="match status" value="1"/>
</dbReference>
<protein>
    <recommendedName>
        <fullName evidence="2">histidine kinase</fullName>
        <ecNumber evidence="2">2.7.13.3</ecNumber>
    </recommendedName>
</protein>
<dbReference type="SUPFAM" id="SSF47384">
    <property type="entry name" value="Homodimeric domain of signal transducing histidine kinase"/>
    <property type="match status" value="1"/>
</dbReference>
<dbReference type="EMBL" id="VHSH01000007">
    <property type="protein sequence ID" value="TQV77948.1"/>
    <property type="molecule type" value="Genomic_DNA"/>
</dbReference>
<keyword evidence="4" id="KW-0808">Transferase</keyword>
<dbReference type="CDD" id="cd04598">
    <property type="entry name" value="CBS_pair_GGDEF_EAL"/>
    <property type="match status" value="1"/>
</dbReference>
<dbReference type="Pfam" id="PF00512">
    <property type="entry name" value="HisKA"/>
    <property type="match status" value="1"/>
</dbReference>
<dbReference type="GO" id="GO:0005886">
    <property type="term" value="C:plasma membrane"/>
    <property type="evidence" value="ECO:0007669"/>
    <property type="project" value="TreeGrafter"/>
</dbReference>
<dbReference type="SUPFAM" id="SSF55874">
    <property type="entry name" value="ATPase domain of HSP90 chaperone/DNA topoisomerase II/histidine kinase"/>
    <property type="match status" value="1"/>
</dbReference>
<evidence type="ECO:0000313" key="8">
    <source>
        <dbReference type="Proteomes" id="UP000315252"/>
    </source>
</evidence>
<reference evidence="7 8" key="1">
    <citation type="submission" date="2019-06" db="EMBL/GenBank/DDBJ databases">
        <title>Whole genome sequence for Rhodospirillaceae sp. R148.</title>
        <authorList>
            <person name="Wang G."/>
        </authorList>
    </citation>
    <scope>NUCLEOTIDE SEQUENCE [LARGE SCALE GENOMIC DNA]</scope>
    <source>
        <strain evidence="7 8">R148</strain>
    </source>
</reference>
<name>A0A545TL69_9PROT</name>
<dbReference type="RefSeq" id="WP_142898291.1">
    <property type="nucleotide sequence ID" value="NZ_ML660058.1"/>
</dbReference>
<dbReference type="InterPro" id="IPR046342">
    <property type="entry name" value="CBS_dom_sf"/>
</dbReference>
<evidence type="ECO:0000256" key="4">
    <source>
        <dbReference type="ARBA" id="ARBA00022679"/>
    </source>
</evidence>
<dbReference type="PANTHER" id="PTHR43047">
    <property type="entry name" value="TWO-COMPONENT HISTIDINE PROTEIN KINASE"/>
    <property type="match status" value="1"/>
</dbReference>
<comment type="caution">
    <text evidence="7">The sequence shown here is derived from an EMBL/GenBank/DDBJ whole genome shotgun (WGS) entry which is preliminary data.</text>
</comment>
<organism evidence="7 8">
    <name type="scientific">Denitrobaculum tricleocarpae</name>
    <dbReference type="NCBI Taxonomy" id="2591009"/>
    <lineage>
        <taxon>Bacteria</taxon>
        <taxon>Pseudomonadati</taxon>
        <taxon>Pseudomonadota</taxon>
        <taxon>Alphaproteobacteria</taxon>
        <taxon>Rhodospirillales</taxon>
        <taxon>Rhodospirillaceae</taxon>
        <taxon>Denitrobaculum</taxon>
    </lineage>
</organism>
<dbReference type="CDD" id="cd16922">
    <property type="entry name" value="HATPase_EvgS-ArcB-TorS-like"/>
    <property type="match status" value="1"/>
</dbReference>
<feature type="domain" description="Histidine kinase" evidence="6">
    <location>
        <begin position="160"/>
        <end position="385"/>
    </location>
</feature>
<dbReference type="Proteomes" id="UP000315252">
    <property type="component" value="Unassembled WGS sequence"/>
</dbReference>
<keyword evidence="8" id="KW-1185">Reference proteome</keyword>
<dbReference type="PANTHER" id="PTHR43047:SF72">
    <property type="entry name" value="OSMOSENSING HISTIDINE PROTEIN KINASE SLN1"/>
    <property type="match status" value="1"/>
</dbReference>
<evidence type="ECO:0000259" key="6">
    <source>
        <dbReference type="PROSITE" id="PS50109"/>
    </source>
</evidence>
<dbReference type="GO" id="GO:0000155">
    <property type="term" value="F:phosphorelay sensor kinase activity"/>
    <property type="evidence" value="ECO:0007669"/>
    <property type="project" value="InterPro"/>
</dbReference>
<dbReference type="SMART" id="SM00387">
    <property type="entry name" value="HATPase_c"/>
    <property type="match status" value="1"/>
</dbReference>
<dbReference type="Gene3D" id="1.10.287.130">
    <property type="match status" value="1"/>
</dbReference>
<keyword evidence="5 7" id="KW-0418">Kinase</keyword>
<dbReference type="CDD" id="cd00082">
    <property type="entry name" value="HisKA"/>
    <property type="match status" value="1"/>
</dbReference>
<dbReference type="InterPro" id="IPR036890">
    <property type="entry name" value="HATPase_C_sf"/>
</dbReference>
<evidence type="ECO:0000313" key="7">
    <source>
        <dbReference type="EMBL" id="TQV77948.1"/>
    </source>
</evidence>
<dbReference type="InterPro" id="IPR004358">
    <property type="entry name" value="Sig_transdc_His_kin-like_C"/>
</dbReference>